<dbReference type="GO" id="GO:0006352">
    <property type="term" value="P:DNA-templated transcription initiation"/>
    <property type="evidence" value="ECO:0007669"/>
    <property type="project" value="InterPro"/>
</dbReference>
<dbReference type="EMBL" id="FUZT01000017">
    <property type="protein sequence ID" value="SKC88274.1"/>
    <property type="molecule type" value="Genomic_DNA"/>
</dbReference>
<keyword evidence="2 6" id="KW-0805">Transcription regulation</keyword>
<dbReference type="Pfam" id="PF08281">
    <property type="entry name" value="Sigma70_r4_2"/>
    <property type="match status" value="1"/>
</dbReference>
<dbReference type="PANTHER" id="PTHR43133">
    <property type="entry name" value="RNA POLYMERASE ECF-TYPE SIGMA FACTO"/>
    <property type="match status" value="1"/>
</dbReference>
<keyword evidence="5 6" id="KW-0804">Transcription</keyword>
<dbReference type="RefSeq" id="WP_079495391.1">
    <property type="nucleotide sequence ID" value="NZ_FUZT01000017.1"/>
</dbReference>
<dbReference type="InterPro" id="IPR007627">
    <property type="entry name" value="RNA_pol_sigma70_r2"/>
</dbReference>
<keyword evidence="3 6" id="KW-0731">Sigma factor</keyword>
<evidence type="ECO:0000256" key="4">
    <source>
        <dbReference type="ARBA" id="ARBA00023125"/>
    </source>
</evidence>
<dbReference type="Proteomes" id="UP000190285">
    <property type="component" value="Unassembled WGS sequence"/>
</dbReference>
<keyword evidence="4 6" id="KW-0238">DNA-binding</keyword>
<dbReference type="InterPro" id="IPR013249">
    <property type="entry name" value="RNA_pol_sigma70_r4_t2"/>
</dbReference>
<accession>A0A1T5MK00</accession>
<dbReference type="AlphaFoldDB" id="A0A1T5MK00"/>
<dbReference type="Gene3D" id="1.10.10.10">
    <property type="entry name" value="Winged helix-like DNA-binding domain superfamily/Winged helix DNA-binding domain"/>
    <property type="match status" value="1"/>
</dbReference>
<reference evidence="9 10" key="1">
    <citation type="submission" date="2017-02" db="EMBL/GenBank/DDBJ databases">
        <authorList>
            <person name="Peterson S.W."/>
        </authorList>
    </citation>
    <scope>NUCLEOTIDE SEQUENCE [LARGE SCALE GENOMIC DNA]</scope>
    <source>
        <strain evidence="9 10">M1</strain>
    </source>
</reference>
<feature type="domain" description="RNA polymerase sigma-70 region 2" evidence="7">
    <location>
        <begin position="23"/>
        <end position="88"/>
    </location>
</feature>
<dbReference type="SUPFAM" id="SSF88946">
    <property type="entry name" value="Sigma2 domain of RNA polymerase sigma factors"/>
    <property type="match status" value="1"/>
</dbReference>
<dbReference type="GO" id="GO:0006950">
    <property type="term" value="P:response to stress"/>
    <property type="evidence" value="ECO:0007669"/>
    <property type="project" value="UniProtKB-ARBA"/>
</dbReference>
<name>A0A1T5MK00_9FIRM</name>
<proteinExistence type="inferred from homology"/>
<dbReference type="InterPro" id="IPR036388">
    <property type="entry name" value="WH-like_DNA-bd_sf"/>
</dbReference>
<evidence type="ECO:0000313" key="9">
    <source>
        <dbReference type="EMBL" id="SKC88274.1"/>
    </source>
</evidence>
<evidence type="ECO:0000259" key="7">
    <source>
        <dbReference type="Pfam" id="PF04542"/>
    </source>
</evidence>
<organism evidence="9 10">
    <name type="scientific">Maledivibacter halophilus</name>
    <dbReference type="NCBI Taxonomy" id="36842"/>
    <lineage>
        <taxon>Bacteria</taxon>
        <taxon>Bacillati</taxon>
        <taxon>Bacillota</taxon>
        <taxon>Clostridia</taxon>
        <taxon>Peptostreptococcales</taxon>
        <taxon>Caminicellaceae</taxon>
        <taxon>Maledivibacter</taxon>
    </lineage>
</organism>
<dbReference type="OrthoDB" id="1706725at2"/>
<evidence type="ECO:0000256" key="3">
    <source>
        <dbReference type="ARBA" id="ARBA00023082"/>
    </source>
</evidence>
<evidence type="ECO:0000313" key="10">
    <source>
        <dbReference type="Proteomes" id="UP000190285"/>
    </source>
</evidence>
<dbReference type="Gene3D" id="1.10.1740.10">
    <property type="match status" value="1"/>
</dbReference>
<dbReference type="PROSITE" id="PS01063">
    <property type="entry name" value="SIGMA70_ECF"/>
    <property type="match status" value="1"/>
</dbReference>
<dbReference type="PANTHER" id="PTHR43133:SF8">
    <property type="entry name" value="RNA POLYMERASE SIGMA FACTOR HI_1459-RELATED"/>
    <property type="match status" value="1"/>
</dbReference>
<dbReference type="GO" id="GO:0003677">
    <property type="term" value="F:DNA binding"/>
    <property type="evidence" value="ECO:0007669"/>
    <property type="project" value="UniProtKB-KW"/>
</dbReference>
<dbReference type="CDD" id="cd06171">
    <property type="entry name" value="Sigma70_r4"/>
    <property type="match status" value="1"/>
</dbReference>
<dbReference type="STRING" id="36842.SAMN02194393_04846"/>
<evidence type="ECO:0000256" key="1">
    <source>
        <dbReference type="ARBA" id="ARBA00010641"/>
    </source>
</evidence>
<evidence type="ECO:0000256" key="5">
    <source>
        <dbReference type="ARBA" id="ARBA00023163"/>
    </source>
</evidence>
<dbReference type="Pfam" id="PF04542">
    <property type="entry name" value="Sigma70_r2"/>
    <property type="match status" value="1"/>
</dbReference>
<dbReference type="InterPro" id="IPR039425">
    <property type="entry name" value="RNA_pol_sigma-70-like"/>
</dbReference>
<evidence type="ECO:0000256" key="6">
    <source>
        <dbReference type="RuleBase" id="RU000716"/>
    </source>
</evidence>
<dbReference type="GO" id="GO:0016987">
    <property type="term" value="F:sigma factor activity"/>
    <property type="evidence" value="ECO:0007669"/>
    <property type="project" value="UniProtKB-KW"/>
</dbReference>
<gene>
    <name evidence="9" type="ORF">SAMN02194393_04846</name>
</gene>
<protein>
    <recommendedName>
        <fullName evidence="6">RNA polymerase sigma factor</fullName>
    </recommendedName>
</protein>
<feature type="domain" description="RNA polymerase sigma factor 70 region 4 type 2" evidence="8">
    <location>
        <begin position="121"/>
        <end position="168"/>
    </location>
</feature>
<dbReference type="SUPFAM" id="SSF88659">
    <property type="entry name" value="Sigma3 and sigma4 domains of RNA polymerase sigma factors"/>
    <property type="match status" value="1"/>
</dbReference>
<sequence>MDTDKELMASFQGGDKDAFERLIIKYRHKAISFSQRFIHDPFMAEDIVQDAFAYIYVYKDKYNSKYSFKTYLFTIIRNKSIDYIRKKRDTPLYDDKSLISKGEALEDTIIKRDKANCVNRNLNKLKEDYKTAIHLIDYESFSYKEAAKIMGKSNAGIKVLIYRARKKLKSLIEKEGYLNV</sequence>
<evidence type="ECO:0000259" key="8">
    <source>
        <dbReference type="Pfam" id="PF08281"/>
    </source>
</evidence>
<keyword evidence="10" id="KW-1185">Reference proteome</keyword>
<dbReference type="NCBIfam" id="TIGR02937">
    <property type="entry name" value="sigma70-ECF"/>
    <property type="match status" value="1"/>
</dbReference>
<dbReference type="InterPro" id="IPR013325">
    <property type="entry name" value="RNA_pol_sigma_r2"/>
</dbReference>
<evidence type="ECO:0000256" key="2">
    <source>
        <dbReference type="ARBA" id="ARBA00023015"/>
    </source>
</evidence>
<dbReference type="InterPro" id="IPR013324">
    <property type="entry name" value="RNA_pol_sigma_r3/r4-like"/>
</dbReference>
<comment type="similarity">
    <text evidence="1 6">Belongs to the sigma-70 factor family. ECF subfamily.</text>
</comment>
<dbReference type="InterPro" id="IPR014284">
    <property type="entry name" value="RNA_pol_sigma-70_dom"/>
</dbReference>
<dbReference type="InterPro" id="IPR000838">
    <property type="entry name" value="RNA_pol_sigma70_ECF_CS"/>
</dbReference>